<dbReference type="GO" id="GO:0007219">
    <property type="term" value="P:Notch signaling pathway"/>
    <property type="evidence" value="ECO:0007669"/>
    <property type="project" value="UniProtKB-KW"/>
</dbReference>
<evidence type="ECO:0000256" key="11">
    <source>
        <dbReference type="ARBA" id="ARBA00022833"/>
    </source>
</evidence>
<dbReference type="InterPro" id="IPR002110">
    <property type="entry name" value="Ankyrin_rpt"/>
</dbReference>
<dbReference type="EC" id="2.3.2.27" evidence="4"/>
<dbReference type="PANTHER" id="PTHR24202">
    <property type="entry name" value="E3 UBIQUITIN-PROTEIN LIGASE MIB2"/>
    <property type="match status" value="1"/>
</dbReference>
<dbReference type="InterPro" id="IPR040847">
    <property type="entry name" value="SH3_15"/>
</dbReference>
<feature type="compositionally biased region" description="Polar residues" evidence="16">
    <location>
        <begin position="336"/>
        <end position="347"/>
    </location>
</feature>
<feature type="compositionally biased region" description="Polar residues" evidence="16">
    <location>
        <begin position="613"/>
        <end position="623"/>
    </location>
</feature>
<feature type="compositionally biased region" description="Polar residues" evidence="16">
    <location>
        <begin position="2069"/>
        <end position="2084"/>
    </location>
</feature>
<evidence type="ECO:0000256" key="8">
    <source>
        <dbReference type="ARBA" id="ARBA00022737"/>
    </source>
</evidence>
<dbReference type="GO" id="GO:0008270">
    <property type="term" value="F:zinc ion binding"/>
    <property type="evidence" value="ECO:0007669"/>
    <property type="project" value="UniProtKB-KW"/>
</dbReference>
<organism evidence="21 22">
    <name type="scientific">Littorina saxatilis</name>
    <dbReference type="NCBI Taxonomy" id="31220"/>
    <lineage>
        <taxon>Eukaryota</taxon>
        <taxon>Metazoa</taxon>
        <taxon>Spiralia</taxon>
        <taxon>Lophotrochozoa</taxon>
        <taxon>Mollusca</taxon>
        <taxon>Gastropoda</taxon>
        <taxon>Caenogastropoda</taxon>
        <taxon>Littorinimorpha</taxon>
        <taxon>Littorinoidea</taxon>
        <taxon>Littorinidae</taxon>
        <taxon>Littorina</taxon>
    </lineage>
</organism>
<feature type="compositionally biased region" description="Gly residues" evidence="16">
    <location>
        <begin position="1866"/>
        <end position="1875"/>
    </location>
</feature>
<feature type="repeat" description="ANK" evidence="14">
    <location>
        <begin position="2513"/>
        <end position="2541"/>
    </location>
</feature>
<comment type="catalytic activity">
    <reaction evidence="1">
        <text>S-ubiquitinyl-[E2 ubiquitin-conjugating enzyme]-L-cysteine + [acceptor protein]-L-lysine = [E2 ubiquitin-conjugating enzyme]-L-cysteine + N(6)-ubiquitinyl-[acceptor protein]-L-lysine.</text>
        <dbReference type="EC" id="2.3.2.27"/>
    </reaction>
</comment>
<feature type="compositionally biased region" description="Basic and acidic residues" evidence="16">
    <location>
        <begin position="2222"/>
        <end position="2231"/>
    </location>
</feature>
<evidence type="ECO:0000313" key="22">
    <source>
        <dbReference type="Proteomes" id="UP001374579"/>
    </source>
</evidence>
<feature type="compositionally biased region" description="Basic and acidic residues" evidence="16">
    <location>
        <begin position="2058"/>
        <end position="2068"/>
    </location>
</feature>
<proteinExistence type="predicted"/>
<dbReference type="Gene3D" id="3.30.40.10">
    <property type="entry name" value="Zinc/RING finger domain, C3HC4 (zinc finger)"/>
    <property type="match status" value="2"/>
</dbReference>
<feature type="compositionally biased region" description="Polar residues" evidence="16">
    <location>
        <begin position="2176"/>
        <end position="2198"/>
    </location>
</feature>
<dbReference type="InterPro" id="IPR013083">
    <property type="entry name" value="Znf_RING/FYVE/PHD"/>
</dbReference>
<feature type="region of interest" description="Disordered" evidence="16">
    <location>
        <begin position="1392"/>
        <end position="1419"/>
    </location>
</feature>
<feature type="compositionally biased region" description="Low complexity" evidence="16">
    <location>
        <begin position="264"/>
        <end position="301"/>
    </location>
</feature>
<feature type="repeat" description="ANK" evidence="14">
    <location>
        <begin position="1156"/>
        <end position="1188"/>
    </location>
</feature>
<evidence type="ECO:0000259" key="19">
    <source>
        <dbReference type="PROSITE" id="PS50175"/>
    </source>
</evidence>
<dbReference type="SMART" id="SM00291">
    <property type="entry name" value="ZnF_ZZ"/>
    <property type="match status" value="1"/>
</dbReference>
<evidence type="ECO:0000259" key="20">
    <source>
        <dbReference type="PROSITE" id="PS51416"/>
    </source>
</evidence>
<feature type="compositionally biased region" description="Polar residues" evidence="16">
    <location>
        <begin position="1923"/>
        <end position="1938"/>
    </location>
</feature>
<dbReference type="PROSITE" id="PS50135">
    <property type="entry name" value="ZF_ZZ_2"/>
    <property type="match status" value="1"/>
</dbReference>
<feature type="compositionally biased region" description="Basic and acidic residues" evidence="16">
    <location>
        <begin position="1730"/>
        <end position="1743"/>
    </location>
</feature>
<evidence type="ECO:0000256" key="15">
    <source>
        <dbReference type="PROSITE-ProRule" id="PRU00228"/>
    </source>
</evidence>
<feature type="region of interest" description="Disordered" evidence="16">
    <location>
        <begin position="243"/>
        <end position="625"/>
    </location>
</feature>
<dbReference type="GO" id="GO:0004190">
    <property type="term" value="F:aspartic-type endopeptidase activity"/>
    <property type="evidence" value="ECO:0007669"/>
    <property type="project" value="InterPro"/>
</dbReference>
<dbReference type="Gene3D" id="1.25.40.20">
    <property type="entry name" value="Ankyrin repeat-containing domain"/>
    <property type="match status" value="5"/>
</dbReference>
<evidence type="ECO:0000256" key="2">
    <source>
        <dbReference type="ARBA" id="ARBA00004496"/>
    </source>
</evidence>
<feature type="region of interest" description="Disordered" evidence="16">
    <location>
        <begin position="648"/>
        <end position="817"/>
    </location>
</feature>
<feature type="domain" description="ZZ-type" evidence="18">
    <location>
        <begin position="76"/>
        <end position="128"/>
    </location>
</feature>
<feature type="region of interest" description="Disordered" evidence="16">
    <location>
        <begin position="159"/>
        <end position="187"/>
    </location>
</feature>
<feature type="compositionally biased region" description="Basic and acidic residues" evidence="16">
    <location>
        <begin position="532"/>
        <end position="555"/>
    </location>
</feature>
<feature type="repeat" description="ANK" evidence="14">
    <location>
        <begin position="2722"/>
        <end position="2754"/>
    </location>
</feature>
<feature type="compositionally biased region" description="Low complexity" evidence="16">
    <location>
        <begin position="793"/>
        <end position="807"/>
    </location>
</feature>
<feature type="domain" description="RING-type" evidence="17">
    <location>
        <begin position="2852"/>
        <end position="2887"/>
    </location>
</feature>
<feature type="domain" description="RING-type" evidence="17">
    <location>
        <begin position="1499"/>
        <end position="1533"/>
    </location>
</feature>
<dbReference type="SUPFAM" id="SSF48403">
    <property type="entry name" value="Ankyrin repeat"/>
    <property type="match status" value="2"/>
</dbReference>
<dbReference type="Proteomes" id="UP001374579">
    <property type="component" value="Unassembled WGS sequence"/>
</dbReference>
<evidence type="ECO:0000313" key="21">
    <source>
        <dbReference type="EMBL" id="KAK7093917.1"/>
    </source>
</evidence>
<dbReference type="InterPro" id="IPR036770">
    <property type="entry name" value="Ankyrin_rpt-contain_sf"/>
</dbReference>
<evidence type="ECO:0000256" key="14">
    <source>
        <dbReference type="PROSITE-ProRule" id="PRU00023"/>
    </source>
</evidence>
<evidence type="ECO:0000259" key="17">
    <source>
        <dbReference type="PROSITE" id="PS50089"/>
    </source>
</evidence>
<dbReference type="GO" id="GO:0005737">
    <property type="term" value="C:cytoplasm"/>
    <property type="evidence" value="ECO:0007669"/>
    <property type="project" value="UniProtKB-SubCell"/>
</dbReference>
<dbReference type="Pfam" id="PF12796">
    <property type="entry name" value="Ank_2"/>
    <property type="match status" value="3"/>
</dbReference>
<dbReference type="Pfam" id="PF13637">
    <property type="entry name" value="Ank_4"/>
    <property type="match status" value="1"/>
</dbReference>
<dbReference type="Pfam" id="PF13920">
    <property type="entry name" value="zf-C3HC4_3"/>
    <property type="match status" value="1"/>
</dbReference>
<feature type="domain" description="MIB/HERC2" evidence="20">
    <location>
        <begin position="139"/>
        <end position="218"/>
    </location>
</feature>
<accession>A0AAN9G3Z2</accession>
<dbReference type="SMART" id="SM00248">
    <property type="entry name" value="ANK"/>
    <property type="match status" value="16"/>
</dbReference>
<feature type="compositionally biased region" description="Basic and acidic residues" evidence="16">
    <location>
        <begin position="437"/>
        <end position="456"/>
    </location>
</feature>
<sequence>MSDKPHIEGVRVLRGPHWEDGDTDGGEGHLGTVQTLPSNGLVQVLWDIGTESTCRAGQDGKFDLRVFDTATVGVHHEGSTCAECKEEGITGILWRCNDCHGYELCSLCYADDKHDIRHQFLRIDFPGTEGKLMKKRKISVRIRAVGLFPGAKVSRGKDWRWKNQDGGRGSEGELTEVKDQPNSHNKRNLAKVRWPNGKANVYRLAFEGHVDITCTDEEAGGFYYRDHLPCLDSADFTTLRKKETPAEDKTVEKPDRNEHLSNHTASVEDTATSSTASTTLEEDSQSQAEAGEPPEEAQPSSLETRDSLSHPETLPCSEEEEKADASSGLPAHHSVEQTSVGPETVASSGPPAYHSVEPTSVGSDPVASSGPPAHHSVEQTSVGPDFVASSGTPAHHSVEPTSVGSDPVASSGPPAHHSVKQTSVGPDTVASSGPPAHHSESDPRCPSRTQSSRDDESSTGSKASDAATAETGYDGIPFYLGDDDSDDQTSSSSENQSEGIVRAIATASSAYSSQEQRGKPPARETCVSAQDWQKEDHHTECSKAEGRETLQREQSDILEVAQDNASGESDTDDEDAVIRPAIEATAEGTSSTTGRASWSMEAEPCSHEGEDSTCATSRHTAASDNVKKEALNNESFSILTDLGITCETTKAPKTEEREEGILSGHTSEDCTGAPYTARQLGTAASCSAPPDREDEEDMKAEDERGKEEDNDEDKEYTRKEPARTNARIWDDAPSTASDTKDDGAFGTRPEVTATDSTLKAEDAEATVLSRETDTHTTNDESATAAEGDKTSSAQTEVEGAEAAVAQGGDPGAMKDYAATSTPTQLGAAAATVTDDVRTKPFSVPASRKEEEISNEAGATGTKGDESAHGTGEYTIGDRAVVGVPVETLKELQQGFGGVTARMLKKIGQVGVVTRLKPPGTVGLRLGKVVFRFNPAALLKVHRYSTGDTVRIKDDLFNLRVWNERLGWRSSMDRTAGKVGQIARVDSDEDLTVSFGDRTYLFSPVCCDPAPGCAVDSLGGRGASGGDNSLAESLLGGSSLRDRLAGLAGATGGGGGGGTGGIGLGDLLGMSLLGGVGGQGGLPDLSGDLARLVEMNQQLSQLTGGGAGSLGGVIGGVIGGDEKTEEGRLQNAVIQGDVVKVKELCRANSSLINKLHNGLSPLMVASHQGKRKAVVALLDMGADVNFTGIKEQSALGIALEEKQEEIALLLIEHGANPCHTNSKQRTPLHQAVFNHLNEVAQILIHMGADISVQDKYGDTPLHDAIARHNVAMVDLLLQLENIQVKTVNKRGYSPLQLACKVENAEMVGLILAKDSSNVNQLKENDVAAIHICAQDDFLEGVRLLVTLGNADINMHTTRQGLTALHMACLTANVHMVETLLELGADANVQEHKGETPLHLAMGGNDGRDKSDSEKQEDVRKRLHVSRRLITSGAFVDAVNQKGRPPTTYGLTEVQIGVAQFLSENPELVRRKSSRSTTALSSRGSRSASIMTSLRDVTMPCMTCQGVCDVILMPCGHKNVCSKCVTTVRRCPLCQTPIARTEAVRDDKEKCTTKDTQLSIQDSTSSSDASGLPQSSTKNDGQTPADPSQTDTEQSAASGEDSSKVASVQGSESNDKKAATKSAWTEGPVSIDEAPAPRVAESRTTESAKPPKAQDSPDDSHAQIASDPDTEEKRPYANDSNKKVFASEIPLRPHTLTSTASEPPDTALQKDKEESSAKVSPVTVAQFADMATTKENHEQKEHSSHTAESQQFQHTPRASSEKQADRNTSWGGARPKHPQDTKTYFEPQPSNRDDNDDLELPDLPSMPAGGGFQDWVVMGPGGPMHLTGPDPSLVRGPASDKAPLNPWLLTNAQPGLETSVGATRGESGRGGRGGVDGGEAREREGQRVAEARNGSMSHSSVRGSGSEHASPFDTGMGQTWREPSVNVSKEGTSTTYPATSTDKKSTMHEAGVNVAGTAPAREKESNAKLPSSSGTVANNKPELVQQHIVHSASETVPSAYTEATSVKAGLTSGHKQTSSKNGSSPTDDKRPPQPERSVQTKPYSTTEAKLQLPPNPNPSTDHEKFSKKPDYSSTPNLAPVSITQSQAEDKKADTKKGPGTIKTYIQADNLAAIFQSIPRQGARGPPMAARKDNKMDELAKRATMSMNAEMLLGARGVSAKCGSKKADAESTKRLSGVPTDSQGQRSKPSSTEKIASTSFDRQSHEDKQKAHLPKPTHASGNKPETQESLREASRAAATSHTKAGVVSNCPKAIYSTYGKGKGSLKGASMDNAVAVQHGTIHDEDIDVGDKVVIRVDAEKLEEMQEDYGGFATGMLQCFGKTGTVTGRTPSGTVTVNFSSLTYRYNPCALLKVHLHKTGDTVRVRNDLDLVKLLNRRVGFHDRIVQTLGKVGRVTSADSEDVVTVSFGQNSFRFSPACCEPARGATPDTATASAGGMNINTDSGGSGSSADRQNFMKKLSKMVKEGASVSQAIGSRGSDSSPISRLFAAISENNRQLVKMFCEGDPSLVNRTHEGRLLTPLMYASWKGHQEVAQELLTMGADINGSVIAPGIHRTPLSAALEGKEEATAVFLLERGADPQSRFSHINSTPLHMAAYSNLVQVVQVLLQMGVDVNAKDDSGDTPLIDALLRKSRAVADILLDSENIDVSAVNHRGISALHAACLRSYPSAVQKILERDTSNVDKWMDGEYAPLHLAADNDCVENIRMLLLLGGADVNVAARSRQHDGNRALHMACVRGNYPCVEALLDFGADVNVVNKELDTPLHFALGGPVRRGEADEIFYQEERVRIACTLISNGAFVDAENSKGRSCMRYGSQEVQAAVQDFMDRNRQLVQKKGHSGDEDKPTIALRGVPLPCAVCKSKMSDVTLLPCGHKTACSTCAGAVTLCSLCQRRVDSTTTDDQKGALFEAI</sequence>
<feature type="compositionally biased region" description="Basic and acidic residues" evidence="16">
    <location>
        <begin position="159"/>
        <end position="181"/>
    </location>
</feature>
<dbReference type="PROSITE" id="PS50297">
    <property type="entry name" value="ANK_REP_REGION"/>
    <property type="match status" value="8"/>
</dbReference>
<dbReference type="InterPro" id="IPR037252">
    <property type="entry name" value="Mib_Herc2_sf"/>
</dbReference>
<evidence type="ECO:0000259" key="18">
    <source>
        <dbReference type="PROSITE" id="PS50135"/>
    </source>
</evidence>
<evidence type="ECO:0000256" key="9">
    <source>
        <dbReference type="ARBA" id="ARBA00022771"/>
    </source>
</evidence>
<dbReference type="GO" id="GO:0006508">
    <property type="term" value="P:proteolysis"/>
    <property type="evidence" value="ECO:0007669"/>
    <property type="project" value="InterPro"/>
</dbReference>
<name>A0AAN9G3Z2_9CAEN</name>
<evidence type="ECO:0000256" key="3">
    <source>
        <dbReference type="ARBA" id="ARBA00004906"/>
    </source>
</evidence>
<feature type="domain" description="MIB/HERC2" evidence="20">
    <location>
        <begin position="1"/>
        <end position="70"/>
    </location>
</feature>
<feature type="region of interest" description="Disordered" evidence="16">
    <location>
        <begin position="838"/>
        <end position="868"/>
    </location>
</feature>
<evidence type="ECO:0000256" key="7">
    <source>
        <dbReference type="ARBA" id="ARBA00022723"/>
    </source>
</evidence>
<dbReference type="InterPro" id="IPR010606">
    <property type="entry name" value="Mib_Herc2"/>
</dbReference>
<dbReference type="InterPro" id="IPR001995">
    <property type="entry name" value="Peptidase_A2_cat"/>
</dbReference>
<evidence type="ECO:0000256" key="16">
    <source>
        <dbReference type="SAM" id="MobiDB-lite"/>
    </source>
</evidence>
<dbReference type="Pfam" id="PF18346">
    <property type="entry name" value="SH3_15"/>
    <property type="match status" value="3"/>
</dbReference>
<reference evidence="21 22" key="1">
    <citation type="submission" date="2024-02" db="EMBL/GenBank/DDBJ databases">
        <title>Chromosome-scale genome assembly of the rough periwinkle Littorina saxatilis.</title>
        <authorList>
            <person name="De Jode A."/>
            <person name="Faria R."/>
            <person name="Formenti G."/>
            <person name="Sims Y."/>
            <person name="Smith T.P."/>
            <person name="Tracey A."/>
            <person name="Wood J.M.D."/>
            <person name="Zagrodzka Z.B."/>
            <person name="Johannesson K."/>
            <person name="Butlin R.K."/>
            <person name="Leder E.H."/>
        </authorList>
    </citation>
    <scope>NUCLEOTIDE SEQUENCE [LARGE SCALE GENOMIC DNA]</scope>
    <source>
        <strain evidence="21">Snail1</strain>
        <tissue evidence="21">Muscle</tissue>
    </source>
</reference>
<keyword evidence="5" id="KW-0963">Cytoplasm</keyword>
<feature type="compositionally biased region" description="Basic and acidic residues" evidence="16">
    <location>
        <begin position="650"/>
        <end position="660"/>
    </location>
</feature>
<evidence type="ECO:0000256" key="5">
    <source>
        <dbReference type="ARBA" id="ARBA00022490"/>
    </source>
</evidence>
<feature type="region of interest" description="Disordered" evidence="16">
    <location>
        <begin position="2422"/>
        <end position="2449"/>
    </location>
</feature>
<gene>
    <name evidence="21" type="ORF">V1264_007599</name>
</gene>
<feature type="compositionally biased region" description="Low complexity" evidence="16">
    <location>
        <begin position="1892"/>
        <end position="1904"/>
    </location>
</feature>
<comment type="subcellular location">
    <subcellularLocation>
        <location evidence="2">Cytoplasm</location>
    </subcellularLocation>
</comment>
<dbReference type="InterPro" id="IPR001841">
    <property type="entry name" value="Znf_RING"/>
</dbReference>
<feature type="compositionally biased region" description="Basic and acidic residues" evidence="16">
    <location>
        <begin position="1404"/>
        <end position="1418"/>
    </location>
</feature>
<dbReference type="EMBL" id="JBAMIC010000019">
    <property type="protein sequence ID" value="KAK7093917.1"/>
    <property type="molecule type" value="Genomic_DNA"/>
</dbReference>
<feature type="compositionally biased region" description="Polar residues" evidence="16">
    <location>
        <begin position="1990"/>
        <end position="2002"/>
    </location>
</feature>
<feature type="compositionally biased region" description="Basic and acidic residues" evidence="16">
    <location>
        <begin position="1540"/>
        <end position="1551"/>
    </location>
</feature>
<protein>
    <recommendedName>
        <fullName evidence="4">RING-type E3 ubiquitin transferase</fullName>
        <ecNumber evidence="4">2.3.2.27</ecNumber>
    </recommendedName>
</protein>
<keyword evidence="12" id="KW-0914">Notch signaling pathway</keyword>
<dbReference type="Pfam" id="PF00023">
    <property type="entry name" value="Ank"/>
    <property type="match status" value="2"/>
</dbReference>
<feature type="compositionally biased region" description="Polar residues" evidence="16">
    <location>
        <begin position="506"/>
        <end position="515"/>
    </location>
</feature>
<dbReference type="PANTHER" id="PTHR24202:SF4">
    <property type="entry name" value="E3 UBIQUITIN-PROTEIN LIGASE MIB2-RELATED"/>
    <property type="match status" value="1"/>
</dbReference>
<keyword evidence="11" id="KW-0862">Zinc</keyword>
<feature type="region of interest" description="Disordered" evidence="16">
    <location>
        <begin position="2161"/>
        <end position="2240"/>
    </location>
</feature>
<feature type="compositionally biased region" description="Basic and acidic residues" evidence="16">
    <location>
        <begin position="2085"/>
        <end position="2094"/>
    </location>
</feature>
<feature type="compositionally biased region" description="Polar residues" evidence="16">
    <location>
        <begin position="1744"/>
        <end position="1756"/>
    </location>
</feature>
<dbReference type="GO" id="GO:0061630">
    <property type="term" value="F:ubiquitin protein ligase activity"/>
    <property type="evidence" value="ECO:0007669"/>
    <property type="project" value="UniProtKB-EC"/>
</dbReference>
<feature type="compositionally biased region" description="Basic and acidic residues" evidence="16">
    <location>
        <begin position="243"/>
        <end position="261"/>
    </location>
</feature>
<feature type="repeat" description="ANK" evidence="14">
    <location>
        <begin position="1358"/>
        <end position="1390"/>
    </location>
</feature>
<keyword evidence="8" id="KW-0677">Repeat</keyword>
<evidence type="ECO:0000256" key="1">
    <source>
        <dbReference type="ARBA" id="ARBA00000900"/>
    </source>
</evidence>
<dbReference type="Pfam" id="PF06701">
    <property type="entry name" value="MIB_HERC2"/>
    <property type="match status" value="2"/>
</dbReference>
<evidence type="ECO:0000256" key="4">
    <source>
        <dbReference type="ARBA" id="ARBA00012483"/>
    </source>
</evidence>
<feature type="compositionally biased region" description="Polar residues" evidence="16">
    <location>
        <begin position="2034"/>
        <end position="2046"/>
    </location>
</feature>
<feature type="domain" description="Peptidase A2" evidence="19">
    <location>
        <begin position="2739"/>
        <end position="2754"/>
    </location>
</feature>
<feature type="repeat" description="ANK" evidence="14">
    <location>
        <begin position="1222"/>
        <end position="1254"/>
    </location>
</feature>
<dbReference type="SUPFAM" id="SSF57850">
    <property type="entry name" value="RING/U-box"/>
    <property type="match status" value="1"/>
</dbReference>
<keyword evidence="10" id="KW-0833">Ubl conjugation pathway</keyword>
<dbReference type="SUPFAM" id="SSF159034">
    <property type="entry name" value="Mib/herc2 domain-like"/>
    <property type="match status" value="2"/>
</dbReference>
<feature type="repeat" description="ANK" evidence="14">
    <location>
        <begin position="1255"/>
        <end position="1277"/>
    </location>
</feature>
<evidence type="ECO:0000256" key="6">
    <source>
        <dbReference type="ARBA" id="ARBA00022679"/>
    </source>
</evidence>
<comment type="pathway">
    <text evidence="3">Protein modification; protein ubiquitination.</text>
</comment>
<keyword evidence="7" id="KW-0479">Metal-binding</keyword>
<dbReference type="PROSITE" id="PS50088">
    <property type="entry name" value="ANK_REPEAT"/>
    <property type="match status" value="8"/>
</dbReference>
<evidence type="ECO:0000256" key="13">
    <source>
        <dbReference type="ARBA" id="ARBA00023043"/>
    </source>
</evidence>
<keyword evidence="22" id="KW-1185">Reference proteome</keyword>
<evidence type="ECO:0000256" key="12">
    <source>
        <dbReference type="ARBA" id="ARBA00022976"/>
    </source>
</evidence>
<feature type="compositionally biased region" description="Basic and acidic residues" evidence="16">
    <location>
        <begin position="1876"/>
        <end position="1888"/>
    </location>
</feature>
<dbReference type="SMART" id="SM00184">
    <property type="entry name" value="RING"/>
    <property type="match status" value="2"/>
</dbReference>
<feature type="repeat" description="ANK" evidence="14">
    <location>
        <begin position="2684"/>
        <end position="2717"/>
    </location>
</feature>
<dbReference type="InterPro" id="IPR000433">
    <property type="entry name" value="Znf_ZZ"/>
</dbReference>
<dbReference type="PROSITE" id="PS50175">
    <property type="entry name" value="ASP_PROT_RETROV"/>
    <property type="match status" value="1"/>
</dbReference>
<feature type="compositionally biased region" description="Polar residues" evidence="16">
    <location>
        <begin position="1570"/>
        <end position="1595"/>
    </location>
</feature>
<feature type="compositionally biased region" description="Polar residues" evidence="16">
    <location>
        <begin position="2011"/>
        <end position="2023"/>
    </location>
</feature>
<feature type="compositionally biased region" description="Polar residues" evidence="16">
    <location>
        <begin position="420"/>
        <end position="431"/>
    </location>
</feature>
<feature type="region of interest" description="Disordered" evidence="16">
    <location>
        <begin position="1540"/>
        <end position="2098"/>
    </location>
</feature>
<dbReference type="PROSITE" id="PS51416">
    <property type="entry name" value="MIB_HERC2"/>
    <property type="match status" value="2"/>
</dbReference>
<dbReference type="InterPro" id="IPR043145">
    <property type="entry name" value="Znf_ZZ_sf"/>
</dbReference>
<dbReference type="PROSITE" id="PS50089">
    <property type="entry name" value="ZF_RING_2"/>
    <property type="match status" value="2"/>
</dbReference>
<evidence type="ECO:0000256" key="10">
    <source>
        <dbReference type="ARBA" id="ARBA00022786"/>
    </source>
</evidence>
<feature type="compositionally biased region" description="Polar residues" evidence="16">
    <location>
        <begin position="2425"/>
        <end position="2449"/>
    </location>
</feature>
<feature type="compositionally biased region" description="Polar residues" evidence="16">
    <location>
        <begin position="1966"/>
        <end position="1976"/>
    </location>
</feature>
<keyword evidence="6" id="KW-0808">Transferase</keyword>
<keyword evidence="9 15" id="KW-0863">Zinc-finger</keyword>
<comment type="caution">
    <text evidence="21">The sequence shown here is derived from an EMBL/GenBank/DDBJ whole genome shotgun (WGS) entry which is preliminary data.</text>
</comment>
<feature type="compositionally biased region" description="Basic and acidic residues" evidence="16">
    <location>
        <begin position="1669"/>
        <end position="1680"/>
    </location>
</feature>
<dbReference type="Gene3D" id="2.30.30.40">
    <property type="entry name" value="SH3 Domains"/>
    <property type="match status" value="2"/>
</dbReference>
<dbReference type="GO" id="GO:0016567">
    <property type="term" value="P:protein ubiquitination"/>
    <property type="evidence" value="ECO:0007669"/>
    <property type="project" value="InterPro"/>
</dbReference>
<feature type="repeat" description="ANK" evidence="14">
    <location>
        <begin position="2583"/>
        <end position="2615"/>
    </location>
</feature>
<feature type="compositionally biased region" description="Polar residues" evidence="16">
    <location>
        <begin position="587"/>
        <end position="596"/>
    </location>
</feature>
<keyword evidence="13 14" id="KW-0040">ANK repeat</keyword>
<feature type="compositionally biased region" description="Low complexity" evidence="16">
    <location>
        <begin position="1553"/>
        <end position="1568"/>
    </location>
</feature>
<dbReference type="Gene3D" id="3.30.60.90">
    <property type="match status" value="1"/>
</dbReference>